<dbReference type="Pfam" id="PF00989">
    <property type="entry name" value="PAS"/>
    <property type="match status" value="1"/>
</dbReference>
<dbReference type="InterPro" id="IPR000014">
    <property type="entry name" value="PAS"/>
</dbReference>
<dbReference type="Gene3D" id="3.30.70.270">
    <property type="match status" value="1"/>
</dbReference>
<feature type="domain" description="PAC" evidence="2">
    <location>
        <begin position="274"/>
        <end position="326"/>
    </location>
</feature>
<sequence>MAAQSADQLIGREITRFVHPDSIPPMLARIAELRHEGESSAPSEAVMLRFDGTMLDVEAVSVLTTWDGGPAYQVIFRDLTAQKAAQATLRYQAALVDHVSDAIIATTTSGLVTSWNRAAEVIYRRPAADALARLVSEAVGAPLAPGDIVAAGGTAHATHRALDGSHLTIRVSAAAMDNGFVLLCSDQTAVRRAEQHFQSVVSSLEEGVIVMDRSGRPRTANPAARRILGVEADVLLRSDLGDANPFELCDDGGRPLTFSHIPILETLVSGTPISGRTVGVARSDGSRIWLSVNCRLLNPSDPDDSAVLISFSDITEQRSATERLAYQAAHDPLTGLPNRAQLVERMAQLQQGDAPPAAVLFIDLDDFKKINDSHGHETGDAVITVAAQRLRATVRDLGTVGRLGGDEFVVLLVGELTRPELDVVAGRILDALAEPIIVGGKAIHISASIGIVATDQDDRRDIAEMLRHADRAMYTAKALGRHATHYFDEPTQPTIKARTPGSDVQTQV</sequence>
<dbReference type="GO" id="GO:0006355">
    <property type="term" value="P:regulation of DNA-templated transcription"/>
    <property type="evidence" value="ECO:0007669"/>
    <property type="project" value="InterPro"/>
</dbReference>
<dbReference type="InterPro" id="IPR035965">
    <property type="entry name" value="PAS-like_dom_sf"/>
</dbReference>
<gene>
    <name evidence="4" type="ORF">hbim_03703</name>
</gene>
<evidence type="ECO:0000259" key="2">
    <source>
        <dbReference type="PROSITE" id="PS50113"/>
    </source>
</evidence>
<dbReference type="InterPro" id="IPR052155">
    <property type="entry name" value="Biofilm_reg_signaling"/>
</dbReference>
<organism evidence="4 5">
    <name type="scientific">Mycolicibacterium mageritense</name>
    <name type="common">Mycobacterium mageritense</name>
    <dbReference type="NCBI Taxonomy" id="53462"/>
    <lineage>
        <taxon>Bacteria</taxon>
        <taxon>Bacillati</taxon>
        <taxon>Actinomycetota</taxon>
        <taxon>Actinomycetes</taxon>
        <taxon>Mycobacteriales</taxon>
        <taxon>Mycobacteriaceae</taxon>
        <taxon>Mycolicibacterium</taxon>
    </lineage>
</organism>
<dbReference type="SUPFAM" id="SSF55785">
    <property type="entry name" value="PYP-like sensor domain (PAS domain)"/>
    <property type="match status" value="3"/>
</dbReference>
<protein>
    <recommendedName>
        <fullName evidence="6">Diguanylate cyclase</fullName>
    </recommendedName>
</protein>
<dbReference type="Gene3D" id="3.30.450.20">
    <property type="entry name" value="PAS domain"/>
    <property type="match status" value="3"/>
</dbReference>
<feature type="domain" description="GGDEF" evidence="3">
    <location>
        <begin position="355"/>
        <end position="489"/>
    </location>
</feature>
<reference evidence="4" key="1">
    <citation type="submission" date="2023-03" db="EMBL/GenBank/DDBJ databases">
        <title>Draft genome sequence of a Mycolicibacterium mageritense strain H4_3_1 isolated from a hybrid biological-inorganic system reactor.</title>
        <authorList>
            <person name="Feng X."/>
            <person name="Kazama D."/>
            <person name="Sato K."/>
            <person name="Kobayashi H."/>
        </authorList>
    </citation>
    <scope>NUCLEOTIDE SEQUENCE</scope>
    <source>
        <strain evidence="4">H4_3_1</strain>
    </source>
</reference>
<dbReference type="SUPFAM" id="SSF55073">
    <property type="entry name" value="Nucleotide cyclase"/>
    <property type="match status" value="1"/>
</dbReference>
<evidence type="ECO:0000313" key="4">
    <source>
        <dbReference type="EMBL" id="BDY29763.1"/>
    </source>
</evidence>
<dbReference type="InterPro" id="IPR000160">
    <property type="entry name" value="GGDEF_dom"/>
</dbReference>
<dbReference type="Pfam" id="PF00990">
    <property type="entry name" value="GGDEF"/>
    <property type="match status" value="1"/>
</dbReference>
<dbReference type="PANTHER" id="PTHR44757">
    <property type="entry name" value="DIGUANYLATE CYCLASE DGCP"/>
    <property type="match status" value="1"/>
</dbReference>
<name>A0AAI8TRV5_MYCME</name>
<evidence type="ECO:0000259" key="3">
    <source>
        <dbReference type="PROSITE" id="PS50887"/>
    </source>
</evidence>
<dbReference type="Proteomes" id="UP001241092">
    <property type="component" value="Chromosome"/>
</dbReference>
<dbReference type="InterPro" id="IPR043128">
    <property type="entry name" value="Rev_trsase/Diguanyl_cyclase"/>
</dbReference>
<feature type="domain" description="PAS" evidence="1">
    <location>
        <begin position="193"/>
        <end position="236"/>
    </location>
</feature>
<dbReference type="PROSITE" id="PS50113">
    <property type="entry name" value="PAC"/>
    <property type="match status" value="1"/>
</dbReference>
<dbReference type="NCBIfam" id="TIGR00254">
    <property type="entry name" value="GGDEF"/>
    <property type="match status" value="1"/>
</dbReference>
<accession>A0AAI8TRV5</accession>
<dbReference type="PANTHER" id="PTHR44757:SF2">
    <property type="entry name" value="BIOFILM ARCHITECTURE MAINTENANCE PROTEIN MBAA"/>
    <property type="match status" value="1"/>
</dbReference>
<dbReference type="NCBIfam" id="TIGR00229">
    <property type="entry name" value="sensory_box"/>
    <property type="match status" value="2"/>
</dbReference>
<dbReference type="InterPro" id="IPR013767">
    <property type="entry name" value="PAS_fold"/>
</dbReference>
<dbReference type="AlphaFoldDB" id="A0AAI8TRV5"/>
<dbReference type="PROSITE" id="PS50112">
    <property type="entry name" value="PAS"/>
    <property type="match status" value="1"/>
</dbReference>
<dbReference type="SMART" id="SM00267">
    <property type="entry name" value="GGDEF"/>
    <property type="match status" value="1"/>
</dbReference>
<dbReference type="PROSITE" id="PS50887">
    <property type="entry name" value="GGDEF"/>
    <property type="match status" value="1"/>
</dbReference>
<dbReference type="InterPro" id="IPR029787">
    <property type="entry name" value="Nucleotide_cyclase"/>
</dbReference>
<dbReference type="InterPro" id="IPR000700">
    <property type="entry name" value="PAS-assoc_C"/>
</dbReference>
<evidence type="ECO:0000313" key="5">
    <source>
        <dbReference type="Proteomes" id="UP001241092"/>
    </source>
</evidence>
<dbReference type="CDD" id="cd00130">
    <property type="entry name" value="PAS"/>
    <property type="match status" value="1"/>
</dbReference>
<dbReference type="Pfam" id="PF13426">
    <property type="entry name" value="PAS_9"/>
    <property type="match status" value="1"/>
</dbReference>
<dbReference type="SMART" id="SM00091">
    <property type="entry name" value="PAS"/>
    <property type="match status" value="2"/>
</dbReference>
<evidence type="ECO:0000259" key="1">
    <source>
        <dbReference type="PROSITE" id="PS50112"/>
    </source>
</evidence>
<proteinExistence type="predicted"/>
<dbReference type="CDD" id="cd01949">
    <property type="entry name" value="GGDEF"/>
    <property type="match status" value="1"/>
</dbReference>
<evidence type="ECO:0008006" key="6">
    <source>
        <dbReference type="Google" id="ProtNLM"/>
    </source>
</evidence>
<dbReference type="EMBL" id="AP027452">
    <property type="protein sequence ID" value="BDY29763.1"/>
    <property type="molecule type" value="Genomic_DNA"/>
</dbReference>